<evidence type="ECO:0000256" key="1">
    <source>
        <dbReference type="SAM" id="MobiDB-lite"/>
    </source>
</evidence>
<evidence type="ECO:0000313" key="3">
    <source>
        <dbReference type="Proteomes" id="UP000287033"/>
    </source>
</evidence>
<dbReference type="STRING" id="137246.A0A401T8Z6"/>
<dbReference type="Proteomes" id="UP000287033">
    <property type="component" value="Unassembled WGS sequence"/>
</dbReference>
<feature type="non-terminal residue" evidence="2">
    <location>
        <position position="103"/>
    </location>
</feature>
<sequence>MVISLRCGVAGGGLRACSPFRARIWVVNRRLDEWVDKNRLALTKTLKEAVQKTSDQYMSELSDQPERKITRNQKRKHDEINHIQKTYAEMDPTTAALEKEHEA</sequence>
<proteinExistence type="predicted"/>
<dbReference type="Gene3D" id="2.30.30.140">
    <property type="match status" value="1"/>
</dbReference>
<dbReference type="AlphaFoldDB" id="A0A401T8Z6"/>
<dbReference type="OrthoDB" id="787137at2759"/>
<dbReference type="SUPFAM" id="SSF54160">
    <property type="entry name" value="Chromo domain-like"/>
    <property type="match status" value="1"/>
</dbReference>
<comment type="caution">
    <text evidence="2">The sequence shown here is derived from an EMBL/GenBank/DDBJ whole genome shotgun (WGS) entry which is preliminary data.</text>
</comment>
<name>A0A401T8Z6_CHIPU</name>
<gene>
    <name evidence="2" type="ORF">chiPu_0022721</name>
</gene>
<evidence type="ECO:0000313" key="2">
    <source>
        <dbReference type="EMBL" id="GCC39110.1"/>
    </source>
</evidence>
<dbReference type="FunFam" id="2.30.30.140:FF:000155">
    <property type="entry name" value="Histone acetyltransferase"/>
    <property type="match status" value="1"/>
</dbReference>
<dbReference type="EMBL" id="BEZZ01010372">
    <property type="protein sequence ID" value="GCC39110.1"/>
    <property type="molecule type" value="Genomic_DNA"/>
</dbReference>
<keyword evidence="3" id="KW-1185">Reference proteome</keyword>
<protein>
    <submittedName>
        <fullName evidence="2">Uncharacterized protein</fullName>
    </submittedName>
</protein>
<feature type="region of interest" description="Disordered" evidence="1">
    <location>
        <begin position="55"/>
        <end position="103"/>
    </location>
</feature>
<organism evidence="2 3">
    <name type="scientific">Chiloscyllium punctatum</name>
    <name type="common">Brownbanded bambooshark</name>
    <name type="synonym">Hemiscyllium punctatum</name>
    <dbReference type="NCBI Taxonomy" id="137246"/>
    <lineage>
        <taxon>Eukaryota</taxon>
        <taxon>Metazoa</taxon>
        <taxon>Chordata</taxon>
        <taxon>Craniata</taxon>
        <taxon>Vertebrata</taxon>
        <taxon>Chondrichthyes</taxon>
        <taxon>Elasmobranchii</taxon>
        <taxon>Galeomorphii</taxon>
        <taxon>Galeoidea</taxon>
        <taxon>Orectolobiformes</taxon>
        <taxon>Hemiscylliidae</taxon>
        <taxon>Chiloscyllium</taxon>
    </lineage>
</organism>
<reference evidence="2 3" key="1">
    <citation type="journal article" date="2018" name="Nat. Ecol. Evol.">
        <title>Shark genomes provide insights into elasmobranch evolution and the origin of vertebrates.</title>
        <authorList>
            <person name="Hara Y"/>
            <person name="Yamaguchi K"/>
            <person name="Onimaru K"/>
            <person name="Kadota M"/>
            <person name="Koyanagi M"/>
            <person name="Keeley SD"/>
            <person name="Tatsumi K"/>
            <person name="Tanaka K"/>
            <person name="Motone F"/>
            <person name="Kageyama Y"/>
            <person name="Nozu R"/>
            <person name="Adachi N"/>
            <person name="Nishimura O"/>
            <person name="Nakagawa R"/>
            <person name="Tanegashima C"/>
            <person name="Kiyatake I"/>
            <person name="Matsumoto R"/>
            <person name="Murakumo K"/>
            <person name="Nishida K"/>
            <person name="Terakita A"/>
            <person name="Kuratani S"/>
            <person name="Sato K"/>
            <person name="Hyodo S Kuraku.S."/>
        </authorList>
    </citation>
    <scope>NUCLEOTIDE SEQUENCE [LARGE SCALE GENOMIC DNA]</scope>
</reference>
<accession>A0A401T8Z6</accession>
<dbReference type="InterPro" id="IPR016197">
    <property type="entry name" value="Chromo-like_dom_sf"/>
</dbReference>